<protein>
    <submittedName>
        <fullName evidence="1">DNA polymerase subunit beta</fullName>
    </submittedName>
</protein>
<evidence type="ECO:0000313" key="1">
    <source>
        <dbReference type="EMBL" id="ARS89400.1"/>
    </source>
</evidence>
<dbReference type="CDD" id="cd05403">
    <property type="entry name" value="NT_KNTase_like"/>
    <property type="match status" value="1"/>
</dbReference>
<evidence type="ECO:0000313" key="2">
    <source>
        <dbReference type="Proteomes" id="UP000250088"/>
    </source>
</evidence>
<dbReference type="SUPFAM" id="SSF81301">
    <property type="entry name" value="Nucleotidyltransferase"/>
    <property type="match status" value="1"/>
</dbReference>
<accession>A0A2Z2HQH7</accession>
<dbReference type="AlphaFoldDB" id="A0A2Z2HQH7"/>
<sequence>MAFGSQVSGDPTRSSDFDVAVKFAKKLSPRERFRKRCFLSGDLQREGEPFVDTSDIEELPLEVAADAVDGSFVCGDEQAFRQFKSEIETEFSERRSDIRRHQRDVIDRIAERGLRG</sequence>
<organism evidence="1 2">
    <name type="scientific">Natrarchaeobaculum aegyptiacum</name>
    <dbReference type="NCBI Taxonomy" id="745377"/>
    <lineage>
        <taxon>Archaea</taxon>
        <taxon>Methanobacteriati</taxon>
        <taxon>Methanobacteriota</taxon>
        <taxon>Stenosarchaea group</taxon>
        <taxon>Halobacteria</taxon>
        <taxon>Halobacteriales</taxon>
        <taxon>Natrialbaceae</taxon>
        <taxon>Natrarchaeobaculum</taxon>
    </lineage>
</organism>
<dbReference type="Proteomes" id="UP000250088">
    <property type="component" value="Chromosome"/>
</dbReference>
<keyword evidence="2" id="KW-1185">Reference proteome</keyword>
<dbReference type="KEGG" id="naj:B1756_06315"/>
<name>A0A2Z2HQH7_9EURY</name>
<proteinExistence type="predicted"/>
<dbReference type="InterPro" id="IPR043519">
    <property type="entry name" value="NT_sf"/>
</dbReference>
<reference evidence="2" key="1">
    <citation type="submission" date="2017-02" db="EMBL/GenBank/DDBJ databases">
        <title>Natronthermophilus aegyptiacus gen. nov.,sp. nov., an aerobic, extremely halophilic alkalithermophilic archaeon isolated from the athalassohaline Wadi An Natrun, Egypt.</title>
        <authorList>
            <person name="Zhao B."/>
        </authorList>
    </citation>
    <scope>NUCLEOTIDE SEQUENCE [LARGE SCALE GENOMIC DNA]</scope>
    <source>
        <strain evidence="2">JW/NM-HA 15</strain>
    </source>
</reference>
<gene>
    <name evidence="1" type="ORF">B1756_06315</name>
</gene>
<dbReference type="EMBL" id="CP019893">
    <property type="protein sequence ID" value="ARS89400.1"/>
    <property type="molecule type" value="Genomic_DNA"/>
</dbReference>
<dbReference type="Gene3D" id="3.30.460.10">
    <property type="entry name" value="Beta Polymerase, domain 2"/>
    <property type="match status" value="1"/>
</dbReference>